<evidence type="ECO:0000313" key="1">
    <source>
        <dbReference type="EMBL" id="PYE51000.1"/>
    </source>
</evidence>
<organism evidence="1 2">
    <name type="scientific">Deinococcus yavapaiensis KR-236</name>
    <dbReference type="NCBI Taxonomy" id="694435"/>
    <lineage>
        <taxon>Bacteria</taxon>
        <taxon>Thermotogati</taxon>
        <taxon>Deinococcota</taxon>
        <taxon>Deinococci</taxon>
        <taxon>Deinococcales</taxon>
        <taxon>Deinococcaceae</taxon>
        <taxon>Deinococcus</taxon>
    </lineage>
</organism>
<sequence>MSAMPNDVDVFILALRSRIDRIRFEAHERQLPPEGRGEVFAAILTVEIELNRVPTSPTSNEDLKRCERLLHVLLNDIQAGVFDE</sequence>
<gene>
    <name evidence="1" type="ORF">DES52_11667</name>
</gene>
<reference evidence="1 2" key="1">
    <citation type="submission" date="2018-06" db="EMBL/GenBank/DDBJ databases">
        <title>Genomic Encyclopedia of Type Strains, Phase IV (KMG-IV): sequencing the most valuable type-strain genomes for metagenomic binning, comparative biology and taxonomic classification.</title>
        <authorList>
            <person name="Goeker M."/>
        </authorList>
    </citation>
    <scope>NUCLEOTIDE SEQUENCE [LARGE SCALE GENOMIC DNA]</scope>
    <source>
        <strain evidence="1 2">DSM 18048</strain>
    </source>
</reference>
<accession>A0A318S740</accession>
<name>A0A318S740_9DEIO</name>
<comment type="caution">
    <text evidence="1">The sequence shown here is derived from an EMBL/GenBank/DDBJ whole genome shotgun (WGS) entry which is preliminary data.</text>
</comment>
<proteinExistence type="predicted"/>
<evidence type="ECO:0000313" key="2">
    <source>
        <dbReference type="Proteomes" id="UP000248326"/>
    </source>
</evidence>
<protein>
    <submittedName>
        <fullName evidence="1">Uncharacterized protein</fullName>
    </submittedName>
</protein>
<keyword evidence="2" id="KW-1185">Reference proteome</keyword>
<dbReference type="AlphaFoldDB" id="A0A318S740"/>
<dbReference type="EMBL" id="QJSX01000016">
    <property type="protein sequence ID" value="PYE51000.1"/>
    <property type="molecule type" value="Genomic_DNA"/>
</dbReference>
<dbReference type="Proteomes" id="UP000248326">
    <property type="component" value="Unassembled WGS sequence"/>
</dbReference>